<dbReference type="AlphaFoldDB" id="A0A1X7UD84"/>
<feature type="compositionally biased region" description="Polar residues" evidence="1">
    <location>
        <begin position="55"/>
        <end position="66"/>
    </location>
</feature>
<feature type="compositionally biased region" description="Acidic residues" evidence="1">
    <location>
        <begin position="81"/>
        <end position="95"/>
    </location>
</feature>
<evidence type="ECO:0000256" key="1">
    <source>
        <dbReference type="SAM" id="MobiDB-lite"/>
    </source>
</evidence>
<accession>A0A1X7UD84</accession>
<name>A0A1X7UD84_AMPQE</name>
<dbReference type="EnsemblMetazoa" id="Aqu2.1.25717_001">
    <property type="protein sequence ID" value="Aqu2.1.25717_001"/>
    <property type="gene ID" value="Aqu2.1.25717"/>
</dbReference>
<protein>
    <submittedName>
        <fullName evidence="2">Uncharacterized protein</fullName>
    </submittedName>
</protein>
<evidence type="ECO:0000313" key="2">
    <source>
        <dbReference type="EnsemblMetazoa" id="Aqu2.1.25717_001"/>
    </source>
</evidence>
<proteinExistence type="predicted"/>
<reference evidence="2" key="1">
    <citation type="submission" date="2017-05" db="UniProtKB">
        <authorList>
            <consortium name="EnsemblMetazoa"/>
        </authorList>
    </citation>
    <scope>IDENTIFICATION</scope>
</reference>
<dbReference type="InParanoid" id="A0A1X7UD84"/>
<sequence length="132" mass="15107">MSTSEETFSSQSVTDKIIAQLEKMETSLEKELQIISKRVRHLEEQAPQSPKKWATDSSSSHWADRSTSCLDSMADCSWPVLEDEEEQRDPSETENIDQTISIQLSEENAKLVTSTFRKELSSESRKRLRTLP</sequence>
<organism evidence="2">
    <name type="scientific">Amphimedon queenslandica</name>
    <name type="common">Sponge</name>
    <dbReference type="NCBI Taxonomy" id="400682"/>
    <lineage>
        <taxon>Eukaryota</taxon>
        <taxon>Metazoa</taxon>
        <taxon>Porifera</taxon>
        <taxon>Demospongiae</taxon>
        <taxon>Heteroscleromorpha</taxon>
        <taxon>Haplosclerida</taxon>
        <taxon>Niphatidae</taxon>
        <taxon>Amphimedon</taxon>
    </lineage>
</organism>
<feature type="region of interest" description="Disordered" evidence="1">
    <location>
        <begin position="80"/>
        <end position="102"/>
    </location>
</feature>
<feature type="region of interest" description="Disordered" evidence="1">
    <location>
        <begin position="43"/>
        <end position="66"/>
    </location>
</feature>